<dbReference type="InterPro" id="IPR047047">
    <property type="entry name" value="GST_Omega-like_C"/>
</dbReference>
<feature type="domain" description="GST C-terminal" evidence="4">
    <location>
        <begin position="171"/>
        <end position="305"/>
    </location>
</feature>
<dbReference type="InterPro" id="IPR040079">
    <property type="entry name" value="Glutathione_S-Trfase"/>
</dbReference>
<protein>
    <submittedName>
        <fullName evidence="5">Putative glutathione S-transferase</fullName>
    </submittedName>
</protein>
<dbReference type="Gene3D" id="3.40.30.10">
    <property type="entry name" value="Glutaredoxin"/>
    <property type="match status" value="1"/>
</dbReference>
<sequence>MARMVDGEWRYDVEQIQSDESGEFERDTTSFRDWIAGTRRGPDDVVADGPDPEAGRYHLYVSYACPWAHRTLFTRAVKGLEDAITVDVVDPVRKNEGWEFAPEKPGCTTERQYGYDYLREIYAEADEDYTGRVTVPVLWDTEEETIVNNESEEIMRMLDTGFDKYAQNDLTLYPEGYREEIDDVIDSIYPVINNGVYRAGFAESQKAYDDAVADLFDALDEWDGRLADQRYAAGDRLTLADVAMFTTLYRFDEVYHTHFKCNEKQIAEYEHLWGYLRELCQLPGVEATLHMDHVKNHYYRSHPDVNPSNLVPVGPDPDFFAPHGRDDLPGGPPADLA</sequence>
<dbReference type="EMBL" id="JAGGKO010000001">
    <property type="protein sequence ID" value="MBP1954338.1"/>
    <property type="molecule type" value="Genomic_DNA"/>
</dbReference>
<dbReference type="SFLD" id="SFLDG01206">
    <property type="entry name" value="Xi.1"/>
    <property type="match status" value="1"/>
</dbReference>
<dbReference type="SFLD" id="SFLDG01148">
    <property type="entry name" value="Xi_(cytGST)"/>
    <property type="match status" value="1"/>
</dbReference>
<name>A0A8T4GLX5_9EURY</name>
<dbReference type="AlphaFoldDB" id="A0A8T4GLX5"/>
<feature type="active site" description="Proton donor/acceptor" evidence="1">
    <location>
        <position position="197"/>
    </location>
</feature>
<gene>
    <name evidence="5" type="ORF">J2752_001219</name>
</gene>
<organism evidence="5 6">
    <name type="scientific">Halarchaeum rubridurum</name>
    <dbReference type="NCBI Taxonomy" id="489911"/>
    <lineage>
        <taxon>Archaea</taxon>
        <taxon>Methanobacteriati</taxon>
        <taxon>Methanobacteriota</taxon>
        <taxon>Stenosarchaea group</taxon>
        <taxon>Halobacteria</taxon>
        <taxon>Halobacteriales</taxon>
        <taxon>Halobacteriaceae</taxon>
    </lineage>
</organism>
<dbReference type="PANTHER" id="PTHR32419">
    <property type="entry name" value="GLUTATHIONYL-HYDROQUINONE REDUCTASE"/>
    <property type="match status" value="1"/>
</dbReference>
<evidence type="ECO:0000256" key="2">
    <source>
        <dbReference type="PIRSR" id="PIRSR015753-2"/>
    </source>
</evidence>
<evidence type="ECO:0000259" key="4">
    <source>
        <dbReference type="PROSITE" id="PS50405"/>
    </source>
</evidence>
<dbReference type="Proteomes" id="UP000765891">
    <property type="component" value="Unassembled WGS sequence"/>
</dbReference>
<feature type="site" description="Lowers pKa of active site Cys" evidence="3">
    <location>
        <position position="255"/>
    </location>
</feature>
<dbReference type="SUPFAM" id="SSF47616">
    <property type="entry name" value="GST C-terminal domain-like"/>
    <property type="match status" value="1"/>
</dbReference>
<dbReference type="InterPro" id="IPR010987">
    <property type="entry name" value="Glutathione-S-Trfase_C-like"/>
</dbReference>
<dbReference type="SUPFAM" id="SSF52833">
    <property type="entry name" value="Thioredoxin-like"/>
    <property type="match status" value="1"/>
</dbReference>
<dbReference type="GO" id="GO:0004364">
    <property type="term" value="F:glutathione transferase activity"/>
    <property type="evidence" value="ECO:0007669"/>
    <property type="project" value="InterPro"/>
</dbReference>
<dbReference type="InterPro" id="IPR036249">
    <property type="entry name" value="Thioredoxin-like_sf"/>
</dbReference>
<dbReference type="InterPro" id="IPR016639">
    <property type="entry name" value="GST_Omega/GSH"/>
</dbReference>
<dbReference type="PANTHER" id="PTHR32419:SF6">
    <property type="entry name" value="GLUTATHIONE S-TRANSFERASE OMEGA-LIKE 1-RELATED"/>
    <property type="match status" value="1"/>
</dbReference>
<evidence type="ECO:0000313" key="5">
    <source>
        <dbReference type="EMBL" id="MBP1954338.1"/>
    </source>
</evidence>
<reference evidence="5" key="1">
    <citation type="submission" date="2021-03" db="EMBL/GenBank/DDBJ databases">
        <title>Genomic Encyclopedia of Type Strains, Phase IV (KMG-IV): sequencing the most valuable type-strain genomes for metagenomic binning, comparative biology and taxonomic classification.</title>
        <authorList>
            <person name="Goeker M."/>
        </authorList>
    </citation>
    <scope>NUCLEOTIDE SEQUENCE</scope>
    <source>
        <strain evidence="5">DSM 22443</strain>
    </source>
</reference>
<accession>A0A8T4GLX5</accession>
<feature type="binding site" evidence="2">
    <location>
        <position position="98"/>
    </location>
    <ligand>
        <name>glutathione</name>
        <dbReference type="ChEBI" id="CHEBI:57925"/>
    </ligand>
</feature>
<evidence type="ECO:0000256" key="1">
    <source>
        <dbReference type="PIRSR" id="PIRSR015753-1"/>
    </source>
</evidence>
<feature type="binding site" evidence="2">
    <location>
        <begin position="132"/>
        <end position="135"/>
    </location>
    <ligand>
        <name>glutathione</name>
        <dbReference type="ChEBI" id="CHEBI:57925"/>
    </ligand>
</feature>
<dbReference type="GO" id="GO:0005737">
    <property type="term" value="C:cytoplasm"/>
    <property type="evidence" value="ECO:0007669"/>
    <property type="project" value="TreeGrafter"/>
</dbReference>
<evidence type="ECO:0000313" key="6">
    <source>
        <dbReference type="Proteomes" id="UP000765891"/>
    </source>
</evidence>
<dbReference type="InterPro" id="IPR036282">
    <property type="entry name" value="Glutathione-S-Trfase_C_sf"/>
</dbReference>
<comment type="caution">
    <text evidence="5">The sequence shown here is derived from an EMBL/GenBank/DDBJ whole genome shotgun (WGS) entry which is preliminary data.</text>
</comment>
<dbReference type="Gene3D" id="1.20.1050.10">
    <property type="match status" value="1"/>
</dbReference>
<proteinExistence type="predicted"/>
<dbReference type="Pfam" id="PF13410">
    <property type="entry name" value="GST_C_2"/>
    <property type="match status" value="1"/>
</dbReference>
<dbReference type="InterPro" id="IPR004045">
    <property type="entry name" value="Glutathione_S-Trfase_N"/>
</dbReference>
<dbReference type="CDD" id="cd03190">
    <property type="entry name" value="GST_C_Omega_like"/>
    <property type="match status" value="1"/>
</dbReference>
<dbReference type="RefSeq" id="WP_188869816.1">
    <property type="nucleotide sequence ID" value="NZ_BMOO01000001.1"/>
</dbReference>
<feature type="site" description="Lowers pKa of active site Cys" evidence="3">
    <location>
        <position position="298"/>
    </location>
</feature>
<evidence type="ECO:0000256" key="3">
    <source>
        <dbReference type="PIRSR" id="PIRSR015753-3"/>
    </source>
</evidence>
<feature type="active site" description="Nucleophile" evidence="1">
    <location>
        <position position="65"/>
    </location>
</feature>
<dbReference type="SFLD" id="SFLDS00019">
    <property type="entry name" value="Glutathione_Transferase_(cytos"/>
    <property type="match status" value="1"/>
</dbReference>
<dbReference type="PROSITE" id="PS50405">
    <property type="entry name" value="GST_CTER"/>
    <property type="match status" value="1"/>
</dbReference>
<feature type="binding site" evidence="2">
    <location>
        <begin position="150"/>
        <end position="151"/>
    </location>
    <ligand>
        <name>glutathione</name>
        <dbReference type="ChEBI" id="CHEBI:57925"/>
    </ligand>
</feature>
<dbReference type="PIRSF" id="PIRSF015753">
    <property type="entry name" value="GST"/>
    <property type="match status" value="1"/>
</dbReference>
<dbReference type="OrthoDB" id="172488at2157"/>
<dbReference type="Pfam" id="PF13409">
    <property type="entry name" value="GST_N_2"/>
    <property type="match status" value="1"/>
</dbReference>